<keyword evidence="2" id="KW-1185">Reference proteome</keyword>
<dbReference type="Gramene" id="RZC79866">
    <property type="protein sequence ID" value="RZC79866"/>
    <property type="gene ID" value="C5167_042445"/>
</dbReference>
<evidence type="ECO:0000313" key="1">
    <source>
        <dbReference type="EMBL" id="RZC79866.1"/>
    </source>
</evidence>
<reference evidence="1 2" key="1">
    <citation type="journal article" date="2018" name="Science">
        <title>The opium poppy genome and morphinan production.</title>
        <authorList>
            <person name="Guo L."/>
            <person name="Winzer T."/>
            <person name="Yang X."/>
            <person name="Li Y."/>
            <person name="Ning Z."/>
            <person name="He Z."/>
            <person name="Teodor R."/>
            <person name="Lu Y."/>
            <person name="Bowser T.A."/>
            <person name="Graham I.A."/>
            <person name="Ye K."/>
        </authorList>
    </citation>
    <scope>NUCLEOTIDE SEQUENCE [LARGE SCALE GENOMIC DNA]</scope>
    <source>
        <strain evidence="2">cv. HN1</strain>
        <tissue evidence="1">Leaves</tissue>
    </source>
</reference>
<dbReference type="EMBL" id="CM010724">
    <property type="protein sequence ID" value="RZC79866.1"/>
    <property type="molecule type" value="Genomic_DNA"/>
</dbReference>
<organism evidence="1 2">
    <name type="scientific">Papaver somniferum</name>
    <name type="common">Opium poppy</name>
    <dbReference type="NCBI Taxonomy" id="3469"/>
    <lineage>
        <taxon>Eukaryota</taxon>
        <taxon>Viridiplantae</taxon>
        <taxon>Streptophyta</taxon>
        <taxon>Embryophyta</taxon>
        <taxon>Tracheophyta</taxon>
        <taxon>Spermatophyta</taxon>
        <taxon>Magnoliopsida</taxon>
        <taxon>Ranunculales</taxon>
        <taxon>Papaveraceae</taxon>
        <taxon>Papaveroideae</taxon>
        <taxon>Papaver</taxon>
    </lineage>
</organism>
<proteinExistence type="predicted"/>
<dbReference type="AlphaFoldDB" id="A0A4Y7L3W2"/>
<gene>
    <name evidence="1" type="ORF">C5167_042445</name>
</gene>
<name>A0A4Y7L3W2_PAPSO</name>
<protein>
    <submittedName>
        <fullName evidence="1">Uncharacterized protein</fullName>
    </submittedName>
</protein>
<dbReference type="Proteomes" id="UP000316621">
    <property type="component" value="Chromosome 10"/>
</dbReference>
<sequence length="162" mass="17879">MYLFKSVGLLGIVIGDNKTCKDGVIAIEDPILGSRVYSLFSLKIQAGVTNLDPVKSIHHCFVLGGLLYGSKNLENDLDNRYYLNWDAKCNGQGHQQVVFISPRHGKSVVPKLLHAGTTVVVLKLAFQGTPIFYSRMKVKEIEGTPLLDEDSLKALVRLPRLA</sequence>
<accession>A0A4Y7L3W2</accession>
<evidence type="ECO:0000313" key="2">
    <source>
        <dbReference type="Proteomes" id="UP000316621"/>
    </source>
</evidence>